<dbReference type="Proteomes" id="UP000318693">
    <property type="component" value="Unassembled WGS sequence"/>
</dbReference>
<feature type="region of interest" description="Disordered" evidence="1">
    <location>
        <begin position="22"/>
        <end position="61"/>
    </location>
</feature>
<name>A0A552WS56_9MICO</name>
<dbReference type="EMBL" id="VJXR01000019">
    <property type="protein sequence ID" value="TRW45668.1"/>
    <property type="molecule type" value="Genomic_DNA"/>
</dbReference>
<comment type="caution">
    <text evidence="2">The sequence shown here is derived from an EMBL/GenBank/DDBJ whole genome shotgun (WGS) entry which is preliminary data.</text>
</comment>
<evidence type="ECO:0000313" key="3">
    <source>
        <dbReference type="Proteomes" id="UP000318693"/>
    </source>
</evidence>
<organism evidence="2 3">
    <name type="scientific">Georgenia yuyongxinii</name>
    <dbReference type="NCBI Taxonomy" id="2589797"/>
    <lineage>
        <taxon>Bacteria</taxon>
        <taxon>Bacillati</taxon>
        <taxon>Actinomycetota</taxon>
        <taxon>Actinomycetes</taxon>
        <taxon>Micrococcales</taxon>
        <taxon>Bogoriellaceae</taxon>
        <taxon>Georgenia</taxon>
    </lineage>
</organism>
<accession>A0A552WS56</accession>
<proteinExistence type="predicted"/>
<dbReference type="InterPro" id="IPR025242">
    <property type="entry name" value="DUF4193"/>
</dbReference>
<evidence type="ECO:0000256" key="1">
    <source>
        <dbReference type="SAM" id="MobiDB-lite"/>
    </source>
</evidence>
<sequence length="136" mass="14656">MTVHAQDEAVLARRRGVPAEVVDRGRTRPCRRRPAGEAGAPIDYDAPRENEDGVNVNATTDAEVRRPQGWTGFDEDELVAAEGQLPGSDLSGEELTIEVVPQQTDEFVCTCCFLVHHRSQLTGDVAGPPACNECGA</sequence>
<reference evidence="2 3" key="1">
    <citation type="submission" date="2019-07" db="EMBL/GenBank/DDBJ databases">
        <title>Georgenia wutianyii sp. nov. and Georgenia *** sp. nov. isolated from plateau pika (Ochotona curzoniae) in the Qinghai-Tibet plateau of China.</title>
        <authorList>
            <person name="Tian Z."/>
        </authorList>
    </citation>
    <scope>NUCLEOTIDE SEQUENCE [LARGE SCALE GENOMIC DNA]</scope>
    <source>
        <strain evidence="2 3">Z446</strain>
    </source>
</reference>
<dbReference type="Pfam" id="PF13834">
    <property type="entry name" value="DUF4193"/>
    <property type="match status" value="1"/>
</dbReference>
<keyword evidence="3" id="KW-1185">Reference proteome</keyword>
<gene>
    <name evidence="2" type="ORF">FJ693_08400</name>
</gene>
<evidence type="ECO:0000313" key="2">
    <source>
        <dbReference type="EMBL" id="TRW45668.1"/>
    </source>
</evidence>
<protein>
    <submittedName>
        <fullName evidence="2">DUF4193 domain-containing protein</fullName>
    </submittedName>
</protein>
<dbReference type="AlphaFoldDB" id="A0A552WS56"/>